<evidence type="ECO:0000313" key="6">
    <source>
        <dbReference type="EMBL" id="HIH69969.1"/>
    </source>
</evidence>
<dbReference type="RefSeq" id="WP_042686082.1">
    <property type="nucleotide sequence ID" value="NZ_DUIH01000017.1"/>
</dbReference>
<dbReference type="PANTHER" id="PTHR23073">
    <property type="entry name" value="26S PROTEASOME REGULATORY SUBUNIT"/>
    <property type="match status" value="1"/>
</dbReference>
<dbReference type="InterPro" id="IPR003593">
    <property type="entry name" value="AAA+_ATPase"/>
</dbReference>
<dbReference type="Proteomes" id="UP000600363">
    <property type="component" value="Unassembled WGS sequence"/>
</dbReference>
<dbReference type="Gene3D" id="3.40.50.300">
    <property type="entry name" value="P-loop containing nucleotide triphosphate hydrolases"/>
    <property type="match status" value="1"/>
</dbReference>
<organism evidence="6 7">
    <name type="scientific">Methermicoccus shengliensis</name>
    <dbReference type="NCBI Taxonomy" id="660064"/>
    <lineage>
        <taxon>Archaea</taxon>
        <taxon>Methanobacteriati</taxon>
        <taxon>Methanobacteriota</taxon>
        <taxon>Stenosarchaea group</taxon>
        <taxon>Methanomicrobia</taxon>
        <taxon>Methanosarcinales</taxon>
        <taxon>Methermicoccaceae</taxon>
        <taxon>Methermicoccus</taxon>
    </lineage>
</organism>
<accession>A0A832RX37</accession>
<dbReference type="InterPro" id="IPR003960">
    <property type="entry name" value="ATPase_AAA_CS"/>
</dbReference>
<name>A0A832RX37_9EURY</name>
<dbReference type="Pfam" id="PF17862">
    <property type="entry name" value="AAA_lid_3"/>
    <property type="match status" value="1"/>
</dbReference>
<sequence length="434" mass="49014">MDAEDTERLDVVELLLTAECYNAHTALDAHDLPSLIRRHYWDAKARGVPRPITVCEKDVRAIYGTPNVKEVCAKLPFIEYMEFGGQLSLTVMELALRWFIKSGGLKRIERNPSIAYHCERMRVNGTGNISYARARQAVPPLHSERVWIDALVEDVREECGEEAEEMLKLCTISAPDEIPISLEELVLTPQQHEVISKMTAALKNREYLLDIGLYDVGKMLFVGPPGTGKTSTARALSKHLALPFLEVRLSMVTNQYLGETSKNIDRLFELAKRLAPCILFIDEFDFVAKTRTSDEHAAIKRAVNTLLKAIDEISLVRHGVLLIGATNHPQLLDVAAWRRFDEVVMFSLPDEEMRRQILERIASRMRGSFEMGEVARLTEGFSGSDLRLVVREAVLSNLREGRRELTQQSLLSAIQEFSRREGVKTGVLEEVDIA</sequence>
<protein>
    <submittedName>
        <fullName evidence="6">ATP-binding protein</fullName>
    </submittedName>
</protein>
<dbReference type="EMBL" id="DUIH01000017">
    <property type="protein sequence ID" value="HIH69969.1"/>
    <property type="molecule type" value="Genomic_DNA"/>
</dbReference>
<comment type="caution">
    <text evidence="6">The sequence shown here is derived from an EMBL/GenBank/DDBJ whole genome shotgun (WGS) entry which is preliminary data.</text>
</comment>
<evidence type="ECO:0000256" key="2">
    <source>
        <dbReference type="ARBA" id="ARBA00022741"/>
    </source>
</evidence>
<evidence type="ECO:0000259" key="5">
    <source>
        <dbReference type="SMART" id="SM00382"/>
    </source>
</evidence>
<dbReference type="SUPFAM" id="SSF52540">
    <property type="entry name" value="P-loop containing nucleoside triphosphate hydrolases"/>
    <property type="match status" value="1"/>
</dbReference>
<dbReference type="InterPro" id="IPR041569">
    <property type="entry name" value="AAA_lid_3"/>
</dbReference>
<dbReference type="GO" id="GO:0016887">
    <property type="term" value="F:ATP hydrolysis activity"/>
    <property type="evidence" value="ECO:0007669"/>
    <property type="project" value="InterPro"/>
</dbReference>
<dbReference type="Pfam" id="PF00004">
    <property type="entry name" value="AAA"/>
    <property type="match status" value="1"/>
</dbReference>
<keyword evidence="3 4" id="KW-0067">ATP-binding</keyword>
<dbReference type="CDD" id="cd19481">
    <property type="entry name" value="RecA-like_protease"/>
    <property type="match status" value="1"/>
</dbReference>
<dbReference type="Gene3D" id="1.10.8.60">
    <property type="match status" value="1"/>
</dbReference>
<evidence type="ECO:0000256" key="3">
    <source>
        <dbReference type="ARBA" id="ARBA00022840"/>
    </source>
</evidence>
<dbReference type="InterPro" id="IPR003959">
    <property type="entry name" value="ATPase_AAA_core"/>
</dbReference>
<dbReference type="GO" id="GO:0005524">
    <property type="term" value="F:ATP binding"/>
    <property type="evidence" value="ECO:0007669"/>
    <property type="project" value="UniProtKB-KW"/>
</dbReference>
<keyword evidence="2 4" id="KW-0547">Nucleotide-binding</keyword>
<feature type="domain" description="AAA+ ATPase" evidence="5">
    <location>
        <begin position="215"/>
        <end position="350"/>
    </location>
</feature>
<proteinExistence type="inferred from homology"/>
<reference evidence="6" key="1">
    <citation type="journal article" date="2020" name="bioRxiv">
        <title>A rank-normalized archaeal taxonomy based on genome phylogeny resolves widespread incomplete and uneven classifications.</title>
        <authorList>
            <person name="Rinke C."/>
            <person name="Chuvochina M."/>
            <person name="Mussig A.J."/>
            <person name="Chaumeil P.-A."/>
            <person name="Waite D.W."/>
            <person name="Whitman W.B."/>
            <person name="Parks D.H."/>
            <person name="Hugenholtz P."/>
        </authorList>
    </citation>
    <scope>NUCLEOTIDE SEQUENCE</scope>
    <source>
        <strain evidence="6">UBA12518</strain>
    </source>
</reference>
<evidence type="ECO:0000256" key="1">
    <source>
        <dbReference type="ARBA" id="ARBA00006914"/>
    </source>
</evidence>
<evidence type="ECO:0000313" key="7">
    <source>
        <dbReference type="Proteomes" id="UP000600363"/>
    </source>
</evidence>
<dbReference type="InterPro" id="IPR050221">
    <property type="entry name" value="26S_Proteasome_ATPase"/>
</dbReference>
<dbReference type="InterPro" id="IPR027417">
    <property type="entry name" value="P-loop_NTPase"/>
</dbReference>
<comment type="similarity">
    <text evidence="1 4">Belongs to the AAA ATPase family.</text>
</comment>
<gene>
    <name evidence="6" type="ORF">HA299_05090</name>
</gene>
<dbReference type="SMART" id="SM00382">
    <property type="entry name" value="AAA"/>
    <property type="match status" value="1"/>
</dbReference>
<dbReference type="PROSITE" id="PS00674">
    <property type="entry name" value="AAA"/>
    <property type="match status" value="1"/>
</dbReference>
<dbReference type="AlphaFoldDB" id="A0A832RX37"/>
<evidence type="ECO:0000256" key="4">
    <source>
        <dbReference type="RuleBase" id="RU003651"/>
    </source>
</evidence>